<dbReference type="InterPro" id="IPR050515">
    <property type="entry name" value="Beta-lactam/transpept"/>
</dbReference>
<accession>A0ABP9TLN5</accession>
<feature type="domain" description="Penicillin-binding protein transpeptidase" evidence="1">
    <location>
        <begin position="156"/>
        <end position="479"/>
    </location>
</feature>
<dbReference type="Pfam" id="PF21922">
    <property type="entry name" value="PBP_dimer_2"/>
    <property type="match status" value="1"/>
</dbReference>
<gene>
    <name evidence="3" type="ORF">GCM10025778_20740</name>
</gene>
<organism evidence="3 4">
    <name type="scientific">Paeniglutamicibacter antarcticus</name>
    <dbReference type="NCBI Taxonomy" id="494023"/>
    <lineage>
        <taxon>Bacteria</taxon>
        <taxon>Bacillati</taxon>
        <taxon>Actinomycetota</taxon>
        <taxon>Actinomycetes</taxon>
        <taxon>Micrococcales</taxon>
        <taxon>Micrococcaceae</taxon>
        <taxon>Paeniglutamicibacter</taxon>
    </lineage>
</organism>
<dbReference type="InterPro" id="IPR054120">
    <property type="entry name" value="PBPA_dimer"/>
</dbReference>
<dbReference type="PANTHER" id="PTHR30627:SF24">
    <property type="entry name" value="PENICILLIN-BINDING PROTEIN 4B"/>
    <property type="match status" value="1"/>
</dbReference>
<name>A0ABP9TLN5_9MICC</name>
<dbReference type="InterPro" id="IPR012338">
    <property type="entry name" value="Beta-lactam/transpept-like"/>
</dbReference>
<evidence type="ECO:0000259" key="2">
    <source>
        <dbReference type="Pfam" id="PF21922"/>
    </source>
</evidence>
<reference evidence="4" key="1">
    <citation type="journal article" date="2019" name="Int. J. Syst. Evol. Microbiol.">
        <title>The Global Catalogue of Microorganisms (GCM) 10K type strain sequencing project: providing services to taxonomists for standard genome sequencing and annotation.</title>
        <authorList>
            <consortium name="The Broad Institute Genomics Platform"/>
            <consortium name="The Broad Institute Genome Sequencing Center for Infectious Disease"/>
            <person name="Wu L."/>
            <person name="Ma J."/>
        </authorList>
    </citation>
    <scope>NUCLEOTIDE SEQUENCE [LARGE SCALE GENOMIC DNA]</scope>
    <source>
        <strain evidence="4">JCM 18952</strain>
    </source>
</reference>
<comment type="caution">
    <text evidence="3">The sequence shown here is derived from an EMBL/GenBank/DDBJ whole genome shotgun (WGS) entry which is preliminary data.</text>
</comment>
<evidence type="ECO:0000259" key="1">
    <source>
        <dbReference type="Pfam" id="PF00905"/>
    </source>
</evidence>
<dbReference type="RefSeq" id="WP_210102277.1">
    <property type="nucleotide sequence ID" value="NZ_BAABLK010000029.1"/>
</dbReference>
<evidence type="ECO:0000313" key="4">
    <source>
        <dbReference type="Proteomes" id="UP001501257"/>
    </source>
</evidence>
<dbReference type="InterPro" id="IPR001460">
    <property type="entry name" value="PCN-bd_Tpept"/>
</dbReference>
<sequence>MNQAIRNTWIAVMLLFVLGLGALSYVQFFAAKDLNQNALNNRQLFRDFDLPRGAILVDGKPIAESVPSDGQFKYQRVYTDPELYSHLTGFYSLANGSTQLESEMNPELTGKSQDQFFDRVVDLFSGRASEGAAVELTIDGDLQKRVYDLIPDGTRGTIIVSEPKTGNILAMASKPSYDTNLLAVHSSKQAAANMDKLLKLKSKGLSPYRNPAIGNLIAPGSTFKIFDIVAGLESGEYNADTMLENPSSMNLPGTTTPLPNFYGGNCAARNPASFAFIVAQSCNTPFALMSEKLGAKPFEDVTERFGFGQQVDIPMSVVPSVFPPGLDPAPLAQSVIGQRDVKTTPLQMNMAAMGIANDGVIMAPNLIKQVIAPDLRVLSEHKPEEFSTATSKEIADKVTDLMRGPVKSGTAVRAQVPGLDIAAKTGTSQLAKGSGLVNSWITGFAPADDPEVAVTIVFEKIDFKTGSSLTSPNLKKILEAVFNQ</sequence>
<dbReference type="Pfam" id="PF00905">
    <property type="entry name" value="Transpeptidase"/>
    <property type="match status" value="1"/>
</dbReference>
<dbReference type="Gene3D" id="3.90.1310.10">
    <property type="entry name" value="Penicillin-binding protein 2a (Domain 2)"/>
    <property type="match status" value="1"/>
</dbReference>
<keyword evidence="4" id="KW-1185">Reference proteome</keyword>
<dbReference type="Proteomes" id="UP001501257">
    <property type="component" value="Unassembled WGS sequence"/>
</dbReference>
<dbReference type="Gene3D" id="3.40.710.10">
    <property type="entry name" value="DD-peptidase/beta-lactamase superfamily"/>
    <property type="match status" value="1"/>
</dbReference>
<dbReference type="PANTHER" id="PTHR30627">
    <property type="entry name" value="PEPTIDOGLYCAN D,D-TRANSPEPTIDASE"/>
    <property type="match status" value="1"/>
</dbReference>
<protein>
    <submittedName>
        <fullName evidence="3">Penicillin-binding transpeptidase domain-containing protein</fullName>
    </submittedName>
</protein>
<dbReference type="SUPFAM" id="SSF56601">
    <property type="entry name" value="beta-lactamase/transpeptidase-like"/>
    <property type="match status" value="1"/>
</dbReference>
<evidence type="ECO:0000313" key="3">
    <source>
        <dbReference type="EMBL" id="GAA5227541.1"/>
    </source>
</evidence>
<proteinExistence type="predicted"/>
<dbReference type="EMBL" id="BAABLK010000029">
    <property type="protein sequence ID" value="GAA5227541.1"/>
    <property type="molecule type" value="Genomic_DNA"/>
</dbReference>
<feature type="domain" description="Penicillin binding protein A dimerisation" evidence="2">
    <location>
        <begin position="52"/>
        <end position="134"/>
    </location>
</feature>